<dbReference type="OrthoDB" id="7398646at2"/>
<evidence type="ECO:0000259" key="4">
    <source>
        <dbReference type="PROSITE" id="PS51724"/>
    </source>
</evidence>
<dbReference type="PROSITE" id="PS50005">
    <property type="entry name" value="TPR"/>
    <property type="match status" value="1"/>
</dbReference>
<keyword evidence="1" id="KW-0802">TPR repeat</keyword>
<evidence type="ECO:0000313" key="5">
    <source>
        <dbReference type="EMBL" id="KTT69632.1"/>
    </source>
</evidence>
<gene>
    <name evidence="5" type="ORF">NS334_14150</name>
</gene>
<feature type="signal peptide" evidence="3">
    <location>
        <begin position="1"/>
        <end position="23"/>
    </location>
</feature>
<dbReference type="AlphaFoldDB" id="A0A147HXG3"/>
<dbReference type="Gene3D" id="3.30.70.1070">
    <property type="entry name" value="Sporulation related repeat"/>
    <property type="match status" value="1"/>
</dbReference>
<dbReference type="InterPro" id="IPR011990">
    <property type="entry name" value="TPR-like_helical_dom_sf"/>
</dbReference>
<evidence type="ECO:0000313" key="6">
    <source>
        <dbReference type="Proteomes" id="UP000074310"/>
    </source>
</evidence>
<dbReference type="RefSeq" id="WP_058756597.1">
    <property type="nucleotide sequence ID" value="NZ_LDTB01000064.1"/>
</dbReference>
<comment type="caution">
    <text evidence="5">The sequence shown here is derived from an EMBL/GenBank/DDBJ whole genome shotgun (WGS) entry which is preliminary data.</text>
</comment>
<keyword evidence="6" id="KW-1185">Reference proteome</keyword>
<feature type="compositionally biased region" description="Basic and acidic residues" evidence="2">
    <location>
        <begin position="486"/>
        <end position="525"/>
    </location>
</feature>
<dbReference type="Pfam" id="PF14559">
    <property type="entry name" value="TPR_19"/>
    <property type="match status" value="1"/>
</dbReference>
<dbReference type="InterPro" id="IPR019734">
    <property type="entry name" value="TPR_rpt"/>
</dbReference>
<reference evidence="5 6" key="1">
    <citation type="journal article" date="2016" name="Front. Microbiol.">
        <title>Genomic Resource of Rice Seed Associated Bacteria.</title>
        <authorList>
            <person name="Midha S."/>
            <person name="Bansal K."/>
            <person name="Sharma S."/>
            <person name="Kumar N."/>
            <person name="Patil P.P."/>
            <person name="Chaudhry V."/>
            <person name="Patil P.B."/>
        </authorList>
    </citation>
    <scope>NUCLEOTIDE SEQUENCE [LARGE SCALE GENOMIC DNA]</scope>
    <source>
        <strain evidence="5 6">NS334</strain>
    </source>
</reference>
<dbReference type="InterPro" id="IPR036680">
    <property type="entry name" value="SPOR-like_sf"/>
</dbReference>
<name>A0A147HXG3_9SPHN</name>
<feature type="region of interest" description="Disordered" evidence="2">
    <location>
        <begin position="439"/>
        <end position="525"/>
    </location>
</feature>
<dbReference type="PROSITE" id="PS51724">
    <property type="entry name" value="SPOR"/>
    <property type="match status" value="1"/>
</dbReference>
<dbReference type="Proteomes" id="UP000074310">
    <property type="component" value="Unassembled WGS sequence"/>
</dbReference>
<dbReference type="InterPro" id="IPR007730">
    <property type="entry name" value="SPOR-like_dom"/>
</dbReference>
<evidence type="ECO:0000256" key="2">
    <source>
        <dbReference type="SAM" id="MobiDB-lite"/>
    </source>
</evidence>
<feature type="repeat" description="TPR" evidence="1">
    <location>
        <begin position="51"/>
        <end position="84"/>
    </location>
</feature>
<dbReference type="EMBL" id="LDTB01000064">
    <property type="protein sequence ID" value="KTT69632.1"/>
    <property type="molecule type" value="Genomic_DNA"/>
</dbReference>
<evidence type="ECO:0000256" key="3">
    <source>
        <dbReference type="SAM" id="SignalP"/>
    </source>
</evidence>
<dbReference type="SUPFAM" id="SSF110997">
    <property type="entry name" value="Sporulation related repeat"/>
    <property type="match status" value="1"/>
</dbReference>
<keyword evidence="3" id="KW-0732">Signal</keyword>
<feature type="compositionally biased region" description="Basic and acidic residues" evidence="2">
    <location>
        <begin position="439"/>
        <end position="449"/>
    </location>
</feature>
<feature type="region of interest" description="Disordered" evidence="2">
    <location>
        <begin position="275"/>
        <end position="335"/>
    </location>
</feature>
<organism evidence="5 6">
    <name type="scientific">Sphingomonas endophytica</name>
    <dbReference type="NCBI Taxonomy" id="869719"/>
    <lineage>
        <taxon>Bacteria</taxon>
        <taxon>Pseudomonadati</taxon>
        <taxon>Pseudomonadota</taxon>
        <taxon>Alphaproteobacteria</taxon>
        <taxon>Sphingomonadales</taxon>
        <taxon>Sphingomonadaceae</taxon>
        <taxon>Sphingomonas</taxon>
    </lineage>
</organism>
<feature type="compositionally biased region" description="Low complexity" evidence="2">
    <location>
        <begin position="304"/>
        <end position="317"/>
    </location>
</feature>
<feature type="domain" description="SPOR" evidence="4">
    <location>
        <begin position="546"/>
        <end position="627"/>
    </location>
</feature>
<sequence length="637" mass="66960">MRFLSVALVAAALPVLLPPPASAQEVVAPANPDADRLADVVRRLGTAPRDLSALIEAGDLSFTLGDATAAAAFYKRAEAIDPNNGRVKGGIARILVNGERPGEALRYFEQAQRHGAPMARFADDRGLAYDLIGEQARAQADYQLALTQGGRDAAELDEVRRRYALSLGISGKRDEALAQIDGLLRRQDRGAWRAQAFILAMSGDVAGANKIATGMMPRGMASGLAAFFQRLPQLSPVDRAFAVHFGEVTPTPARLADARMAPVLPGAAPRVEMASAATIQPLPTPARTESRRRERTQVARNTVAPRPAIASPSPATAVVQPLPAEPTPGPAPTQVAQAATTSPVVSAPLPQPQTRPVTPAVAPVQVAAVTPRPRAVTPPLRVKPPRVSEDSILARIVAGISVPATELDVAPMPGAQRLPVVAPPAPSAASLEEAARAAERNAAADDQKRPRLAAAKRVAEKVAPAGEKVVEADTKPLTGRRARGKASADDKGVGTAPDRKARATDAAAEKAEAKPLDRKARAKELAAEKAKKEVAAREAAEKKAARAEPSRFWVQVASGANVDDMPKAWKGVQGKAKALGGQRAYTVRNRATNRLVTGPFKTEAEARAMVNTLNRQGLSAFSFTSEAGQKMTPLGKK</sequence>
<feature type="compositionally biased region" description="Basic and acidic residues" evidence="2">
    <location>
        <begin position="288"/>
        <end position="297"/>
    </location>
</feature>
<dbReference type="GO" id="GO:0042834">
    <property type="term" value="F:peptidoglycan binding"/>
    <property type="evidence" value="ECO:0007669"/>
    <property type="project" value="InterPro"/>
</dbReference>
<dbReference type="Gene3D" id="1.25.40.10">
    <property type="entry name" value="Tetratricopeptide repeat domain"/>
    <property type="match status" value="1"/>
</dbReference>
<protein>
    <recommendedName>
        <fullName evidence="4">SPOR domain-containing protein</fullName>
    </recommendedName>
</protein>
<evidence type="ECO:0000256" key="1">
    <source>
        <dbReference type="PROSITE-ProRule" id="PRU00339"/>
    </source>
</evidence>
<dbReference type="Pfam" id="PF05036">
    <property type="entry name" value="SPOR"/>
    <property type="match status" value="1"/>
</dbReference>
<dbReference type="PATRIC" id="fig|869719.3.peg.2906"/>
<feature type="chain" id="PRO_5007548008" description="SPOR domain-containing protein" evidence="3">
    <location>
        <begin position="24"/>
        <end position="637"/>
    </location>
</feature>
<proteinExistence type="predicted"/>
<accession>A0A147HXG3</accession>
<dbReference type="SUPFAM" id="SSF48452">
    <property type="entry name" value="TPR-like"/>
    <property type="match status" value="1"/>
</dbReference>